<dbReference type="InterPro" id="IPR036875">
    <property type="entry name" value="Znf_CCHC_sf"/>
</dbReference>
<organism evidence="2 3">
    <name type="scientific">Prunus avium</name>
    <name type="common">Cherry</name>
    <name type="synonym">Cerasus avium</name>
    <dbReference type="NCBI Taxonomy" id="42229"/>
    <lineage>
        <taxon>Eukaryota</taxon>
        <taxon>Viridiplantae</taxon>
        <taxon>Streptophyta</taxon>
        <taxon>Embryophyta</taxon>
        <taxon>Tracheophyta</taxon>
        <taxon>Spermatophyta</taxon>
        <taxon>Magnoliopsida</taxon>
        <taxon>eudicotyledons</taxon>
        <taxon>Gunneridae</taxon>
        <taxon>Pentapetalae</taxon>
        <taxon>rosids</taxon>
        <taxon>fabids</taxon>
        <taxon>Rosales</taxon>
        <taxon>Rosaceae</taxon>
        <taxon>Amygdaloideae</taxon>
        <taxon>Amygdaleae</taxon>
        <taxon>Prunus</taxon>
    </lineage>
</organism>
<evidence type="ECO:0000313" key="2">
    <source>
        <dbReference type="Proteomes" id="UP000515124"/>
    </source>
</evidence>
<dbReference type="SUPFAM" id="SSF57756">
    <property type="entry name" value="Retrovirus zinc finger-like domains"/>
    <property type="match status" value="1"/>
</dbReference>
<evidence type="ECO:0000313" key="3">
    <source>
        <dbReference type="RefSeq" id="XP_021834620.1"/>
    </source>
</evidence>
<dbReference type="PANTHER" id="PTHR47481">
    <property type="match status" value="1"/>
</dbReference>
<dbReference type="GO" id="GO:0003676">
    <property type="term" value="F:nucleic acid binding"/>
    <property type="evidence" value="ECO:0007669"/>
    <property type="project" value="InterPro"/>
</dbReference>
<reference evidence="3" key="1">
    <citation type="submission" date="2025-08" db="UniProtKB">
        <authorList>
            <consortium name="RefSeq"/>
        </authorList>
    </citation>
    <scope>IDENTIFICATION</scope>
</reference>
<sequence>MRRDSKPVSEYLQRVKAIADELALIDVPLSDDDLVIHILNGVGPEFKEISAAVHARDSSISFETLHDKLVEYEAALKREESTTSAPVITANTAQQSRSFNRGPRNNQPNQSRPSSTSGPCYSRDSAAANSSGSHFSSRSYSGGSNSRRSTNFSGTGYRGFCQLCDQQGHSAKRCPRVQLAQYHQPVANPTTSSRTSPSPTWLLDFGASHHVTADPSNLSQHLPYEGPDEIVIGNGKGNNASLVSQFVHALARRFSVKDLGSLHYFLGVEVVPTTT</sequence>
<dbReference type="KEGG" id="pavi:110774399"/>
<dbReference type="Proteomes" id="UP000515124">
    <property type="component" value="Unplaced"/>
</dbReference>
<feature type="non-terminal residue" evidence="3">
    <location>
        <position position="275"/>
    </location>
</feature>
<protein>
    <submittedName>
        <fullName evidence="3">Uncharacterized protein LOC110774399</fullName>
    </submittedName>
</protein>
<dbReference type="GeneID" id="110774399"/>
<accession>A0A6P5U644</accession>
<feature type="compositionally biased region" description="Polar residues" evidence="1">
    <location>
        <begin position="82"/>
        <end position="119"/>
    </location>
</feature>
<dbReference type="RefSeq" id="XP_021834620.1">
    <property type="nucleotide sequence ID" value="XM_021978928.1"/>
</dbReference>
<dbReference type="AlphaFoldDB" id="A0A6P5U644"/>
<dbReference type="Pfam" id="PF14223">
    <property type="entry name" value="Retrotran_gag_2"/>
    <property type="match status" value="1"/>
</dbReference>
<feature type="region of interest" description="Disordered" evidence="1">
    <location>
        <begin position="80"/>
        <end position="148"/>
    </location>
</feature>
<evidence type="ECO:0000256" key="1">
    <source>
        <dbReference type="SAM" id="MobiDB-lite"/>
    </source>
</evidence>
<gene>
    <name evidence="3" type="primary">LOC110774399</name>
</gene>
<dbReference type="GO" id="GO:0008270">
    <property type="term" value="F:zinc ion binding"/>
    <property type="evidence" value="ECO:0007669"/>
    <property type="project" value="InterPro"/>
</dbReference>
<name>A0A6P5U644_PRUAV</name>
<feature type="compositionally biased region" description="Low complexity" evidence="1">
    <location>
        <begin position="125"/>
        <end position="148"/>
    </location>
</feature>
<proteinExistence type="predicted"/>
<keyword evidence="2" id="KW-1185">Reference proteome</keyword>
<dbReference type="PANTHER" id="PTHR47481:SF21">
    <property type="entry name" value="BASIC-LEUCINE ZIPPER TRANSCRIPTION FACTOR Q-RELATED"/>
    <property type="match status" value="1"/>
</dbReference>